<keyword evidence="1" id="KW-0812">Transmembrane</keyword>
<dbReference type="EMBL" id="FMHG01000001">
    <property type="protein sequence ID" value="SCJ62626.1"/>
    <property type="molecule type" value="Genomic_DNA"/>
</dbReference>
<proteinExistence type="predicted"/>
<feature type="transmembrane region" description="Helical" evidence="1">
    <location>
        <begin position="62"/>
        <end position="83"/>
    </location>
</feature>
<feature type="transmembrane region" description="Helical" evidence="1">
    <location>
        <begin position="95"/>
        <end position="114"/>
    </location>
</feature>
<dbReference type="InterPro" id="IPR021215">
    <property type="entry name" value="DUF2752"/>
</dbReference>
<accession>A0A1C6HXV7</accession>
<name>A0A1C6HXV7_9FIRM</name>
<evidence type="ECO:0000256" key="1">
    <source>
        <dbReference type="SAM" id="Phobius"/>
    </source>
</evidence>
<organism evidence="2">
    <name type="scientific">uncultured Anaerotruncus sp</name>
    <dbReference type="NCBI Taxonomy" id="905011"/>
    <lineage>
        <taxon>Bacteria</taxon>
        <taxon>Bacillati</taxon>
        <taxon>Bacillota</taxon>
        <taxon>Clostridia</taxon>
        <taxon>Eubacteriales</taxon>
        <taxon>Oscillospiraceae</taxon>
        <taxon>Anaerotruncus</taxon>
        <taxon>environmental samples</taxon>
    </lineage>
</organism>
<dbReference type="Pfam" id="PF10825">
    <property type="entry name" value="DUF2752"/>
    <property type="match status" value="1"/>
</dbReference>
<dbReference type="AlphaFoldDB" id="A0A1C6HXV7"/>
<protein>
    <submittedName>
        <fullName evidence="2">Protein of uncharacterized function (DUF2752)</fullName>
    </submittedName>
</protein>
<reference evidence="2" key="1">
    <citation type="submission" date="2015-09" db="EMBL/GenBank/DDBJ databases">
        <authorList>
            <consortium name="Pathogen Informatics"/>
        </authorList>
    </citation>
    <scope>NUCLEOTIDE SEQUENCE</scope>
    <source>
        <strain evidence="2">2789STDY5834896</strain>
    </source>
</reference>
<gene>
    <name evidence="2" type="ORF">SAMEA3545359_01122</name>
</gene>
<keyword evidence="1" id="KW-0472">Membrane</keyword>
<evidence type="ECO:0000313" key="2">
    <source>
        <dbReference type="EMBL" id="SCJ62626.1"/>
    </source>
</evidence>
<sequence length="137" mass="15088">MAKRRKLLVWGGALAVSAALALLIVTGHYQCPIYATFGVPCAGCGMTRAGWALLRLDFGAAFTLNPSIYLLLAAGVVAGISALRGKKGRRLYRDIHFYMAVCMAIIIVWLVRMFTMFPDQYPMVVNQHSLLVRLLRG</sequence>
<keyword evidence="1" id="KW-1133">Transmembrane helix</keyword>